<dbReference type="AlphaFoldDB" id="A0A8H4VK65"/>
<dbReference type="InterPro" id="IPR013320">
    <property type="entry name" value="ConA-like_dom_sf"/>
</dbReference>
<organism evidence="4 5">
    <name type="scientific">Agrocybe pediades</name>
    <dbReference type="NCBI Taxonomy" id="84607"/>
    <lineage>
        <taxon>Eukaryota</taxon>
        <taxon>Fungi</taxon>
        <taxon>Dikarya</taxon>
        <taxon>Basidiomycota</taxon>
        <taxon>Agaricomycotina</taxon>
        <taxon>Agaricomycetes</taxon>
        <taxon>Agaricomycetidae</taxon>
        <taxon>Agaricales</taxon>
        <taxon>Agaricineae</taxon>
        <taxon>Strophariaceae</taxon>
        <taxon>Agrocybe</taxon>
    </lineage>
</organism>
<dbReference type="SUPFAM" id="SSF49899">
    <property type="entry name" value="Concanavalin A-like lectins/glucanases"/>
    <property type="match status" value="1"/>
</dbReference>
<dbReference type="PROSITE" id="PS51762">
    <property type="entry name" value="GH16_2"/>
    <property type="match status" value="1"/>
</dbReference>
<dbReference type="Pfam" id="PF26113">
    <property type="entry name" value="GH16_XgeA"/>
    <property type="match status" value="1"/>
</dbReference>
<dbReference type="GO" id="GO:0004553">
    <property type="term" value="F:hydrolase activity, hydrolyzing O-glycosyl compounds"/>
    <property type="evidence" value="ECO:0007669"/>
    <property type="project" value="InterPro"/>
</dbReference>
<feature type="region of interest" description="Disordered" evidence="1">
    <location>
        <begin position="32"/>
        <end position="61"/>
    </location>
</feature>
<dbReference type="PANTHER" id="PTHR10963">
    <property type="entry name" value="GLYCOSYL HYDROLASE-RELATED"/>
    <property type="match status" value="1"/>
</dbReference>
<keyword evidence="5" id="KW-1185">Reference proteome</keyword>
<keyword evidence="2" id="KW-0732">Signal</keyword>
<dbReference type="Proteomes" id="UP000521872">
    <property type="component" value="Unassembled WGS sequence"/>
</dbReference>
<evidence type="ECO:0000313" key="5">
    <source>
        <dbReference type="Proteomes" id="UP000521872"/>
    </source>
</evidence>
<evidence type="ECO:0000313" key="4">
    <source>
        <dbReference type="EMBL" id="KAF4610935.1"/>
    </source>
</evidence>
<accession>A0A8H4VK65</accession>
<dbReference type="InterPro" id="IPR050546">
    <property type="entry name" value="Glycosyl_Hydrlase_16"/>
</dbReference>
<feature type="chain" id="PRO_5034410715" description="GH16 domain-containing protein" evidence="2">
    <location>
        <begin position="19"/>
        <end position="359"/>
    </location>
</feature>
<comment type="caution">
    <text evidence="4">The sequence shown here is derived from an EMBL/GenBank/DDBJ whole genome shotgun (WGS) entry which is preliminary data.</text>
</comment>
<dbReference type="GO" id="GO:0009251">
    <property type="term" value="P:glucan catabolic process"/>
    <property type="evidence" value="ECO:0007669"/>
    <property type="project" value="TreeGrafter"/>
</dbReference>
<proteinExistence type="predicted"/>
<evidence type="ECO:0000256" key="1">
    <source>
        <dbReference type="SAM" id="MobiDB-lite"/>
    </source>
</evidence>
<dbReference type="PANTHER" id="PTHR10963:SF24">
    <property type="entry name" value="GLYCOSIDASE C21B10.07-RELATED"/>
    <property type="match status" value="1"/>
</dbReference>
<dbReference type="Gene3D" id="2.60.120.200">
    <property type="match status" value="1"/>
</dbReference>
<evidence type="ECO:0000256" key="2">
    <source>
        <dbReference type="SAM" id="SignalP"/>
    </source>
</evidence>
<dbReference type="CDD" id="cd02181">
    <property type="entry name" value="GH16_fungal_Lam16A_glucanase"/>
    <property type="match status" value="1"/>
</dbReference>
<protein>
    <recommendedName>
        <fullName evidence="3">GH16 domain-containing protein</fullName>
    </recommendedName>
</protein>
<dbReference type="InterPro" id="IPR000757">
    <property type="entry name" value="Beta-glucanase-like"/>
</dbReference>
<feature type="domain" description="GH16" evidence="3">
    <location>
        <begin position="42"/>
        <end position="359"/>
    </location>
</feature>
<gene>
    <name evidence="4" type="ORF">D9613_007004</name>
</gene>
<name>A0A8H4VK65_9AGAR</name>
<sequence>MRLHLSLVLTALPLFVLAGKFHEFQPLRARHGGRFGRHPSPTISANTPNATSDDCDDDTPTTNSTSKYKLVDFYQGESFLNDWNFFSSADPTHGNVNYQTKDNAIAKKLAFVDANGAATLAVDDFSNVAVGGKRDSVRISSKKKYNNGLFIADFFSMPHGCSVWPAYWSVGPNWPSAGEIDILEGVHEQPTNQYTLHTSAGCQLSVNKNEPNVRSNVINTQCASSGNDNRGCAFSDPDPESYGHEFNMISGGVFAHLWDSNGIKIWRFSRPNIPADIAAKNPDPSKWGTPVANFPSTNCDMASHFFEHNLVIDTTLCGDFGGPTYSSSGCPGTCEQAVANPDNFKFAKWRINYISVYSI</sequence>
<dbReference type="EMBL" id="JAACJL010000058">
    <property type="protein sequence ID" value="KAF4610935.1"/>
    <property type="molecule type" value="Genomic_DNA"/>
</dbReference>
<feature type="compositionally biased region" description="Polar residues" evidence="1">
    <location>
        <begin position="41"/>
        <end position="50"/>
    </location>
</feature>
<feature type="signal peptide" evidence="2">
    <location>
        <begin position="1"/>
        <end position="18"/>
    </location>
</feature>
<reference evidence="4 5" key="1">
    <citation type="submission" date="2019-12" db="EMBL/GenBank/DDBJ databases">
        <authorList>
            <person name="Floudas D."/>
            <person name="Bentzer J."/>
            <person name="Ahren D."/>
            <person name="Johansson T."/>
            <person name="Persson P."/>
            <person name="Tunlid A."/>
        </authorList>
    </citation>
    <scope>NUCLEOTIDE SEQUENCE [LARGE SCALE GENOMIC DNA]</scope>
    <source>
        <strain evidence="4 5">CBS 102.39</strain>
    </source>
</reference>
<evidence type="ECO:0000259" key="3">
    <source>
        <dbReference type="PROSITE" id="PS51762"/>
    </source>
</evidence>